<keyword evidence="1" id="KW-1133">Transmembrane helix</keyword>
<dbReference type="Pfam" id="PF00565">
    <property type="entry name" value="SNase"/>
    <property type="match status" value="1"/>
</dbReference>
<dbReference type="STRING" id="206665.SAMN04488516_11618"/>
<organism evidence="3 4">
    <name type="scientific">Desulfonauticus submarinus</name>
    <dbReference type="NCBI Taxonomy" id="206665"/>
    <lineage>
        <taxon>Bacteria</taxon>
        <taxon>Pseudomonadati</taxon>
        <taxon>Thermodesulfobacteriota</taxon>
        <taxon>Desulfovibrionia</taxon>
        <taxon>Desulfovibrionales</taxon>
        <taxon>Desulfonauticaceae</taxon>
        <taxon>Desulfonauticus</taxon>
    </lineage>
</organism>
<keyword evidence="1" id="KW-0472">Membrane</keyword>
<proteinExistence type="predicted"/>
<dbReference type="RefSeq" id="WP_092066426.1">
    <property type="nucleotide sequence ID" value="NZ_FNIN01000016.1"/>
</dbReference>
<dbReference type="InterPro" id="IPR035437">
    <property type="entry name" value="SNase_OB-fold_sf"/>
</dbReference>
<name>A0A1H0G2H5_9BACT</name>
<evidence type="ECO:0000313" key="3">
    <source>
        <dbReference type="EMBL" id="SDO01095.1"/>
    </source>
</evidence>
<feature type="transmembrane region" description="Helical" evidence="1">
    <location>
        <begin position="12"/>
        <end position="35"/>
    </location>
</feature>
<keyword evidence="1" id="KW-0812">Transmembrane</keyword>
<dbReference type="OrthoDB" id="4376109at2"/>
<dbReference type="AlphaFoldDB" id="A0A1H0G2H5"/>
<accession>A0A1H0G2H5</accession>
<feature type="domain" description="TNase-like" evidence="2">
    <location>
        <begin position="47"/>
        <end position="163"/>
    </location>
</feature>
<keyword evidence="4" id="KW-1185">Reference proteome</keyword>
<protein>
    <submittedName>
        <fullName evidence="3">Micrococcal nuclease</fullName>
    </submittedName>
</protein>
<dbReference type="Gene3D" id="2.40.50.90">
    <property type="match status" value="1"/>
</dbReference>
<dbReference type="SUPFAM" id="SSF57884">
    <property type="entry name" value="Ada DNA repair protein, N-terminal domain (N-Ada 10)"/>
    <property type="match status" value="1"/>
</dbReference>
<dbReference type="InterPro" id="IPR016071">
    <property type="entry name" value="Staphylococal_nuclease_OB-fold"/>
</dbReference>
<evidence type="ECO:0000313" key="4">
    <source>
        <dbReference type="Proteomes" id="UP000199602"/>
    </source>
</evidence>
<dbReference type="InterPro" id="IPR035451">
    <property type="entry name" value="Ada-like_dom_sf"/>
</dbReference>
<reference evidence="3 4" key="1">
    <citation type="submission" date="2016-10" db="EMBL/GenBank/DDBJ databases">
        <authorList>
            <person name="de Groot N.N."/>
        </authorList>
    </citation>
    <scope>NUCLEOTIDE SEQUENCE [LARGE SCALE GENOMIC DNA]</scope>
    <source>
        <strain evidence="3 4">DSM 15269</strain>
    </source>
</reference>
<dbReference type="PROSITE" id="PS50830">
    <property type="entry name" value="TNASE_3"/>
    <property type="match status" value="1"/>
</dbReference>
<sequence length="225" mass="26436">MKVSCLVANFRILLLLRRLFVACIFFYFLFSGFFVEAKCVFVFPRGVADGDTVFLSNGLHLRLALVDAPEINYEGGLSQYYAKKSKNFLWHLIKHRQLCLRNLTKDRFGRLLAQAYLEDGKWINFLLIRKGYAFYFPHKGEFNKILLRAQRLAMQEEVGFWKRILSLPAAAQVFLGNKKSRRFHTLECKFGRKISSRHRRIFSSLYEAFYFGYAPARCCTIWPLE</sequence>
<dbReference type="SMART" id="SM00318">
    <property type="entry name" value="SNc"/>
    <property type="match status" value="1"/>
</dbReference>
<dbReference type="Gene3D" id="3.40.10.10">
    <property type="entry name" value="DNA Methylphosphotriester Repair Domain"/>
    <property type="match status" value="1"/>
</dbReference>
<dbReference type="EMBL" id="FNIN01000016">
    <property type="protein sequence ID" value="SDO01095.1"/>
    <property type="molecule type" value="Genomic_DNA"/>
</dbReference>
<evidence type="ECO:0000259" key="2">
    <source>
        <dbReference type="PROSITE" id="PS50830"/>
    </source>
</evidence>
<dbReference type="Proteomes" id="UP000199602">
    <property type="component" value="Unassembled WGS sequence"/>
</dbReference>
<evidence type="ECO:0000256" key="1">
    <source>
        <dbReference type="SAM" id="Phobius"/>
    </source>
</evidence>
<dbReference type="SUPFAM" id="SSF50199">
    <property type="entry name" value="Staphylococcal nuclease"/>
    <property type="match status" value="1"/>
</dbReference>
<gene>
    <name evidence="3" type="ORF">SAMN04488516_11618</name>
</gene>